<dbReference type="PANTHER" id="PTHR31569:SF4">
    <property type="entry name" value="SWIM-TYPE DOMAIN-CONTAINING PROTEIN"/>
    <property type="match status" value="1"/>
</dbReference>
<dbReference type="PANTHER" id="PTHR31569">
    <property type="entry name" value="SWIM-TYPE DOMAIN-CONTAINING PROTEIN"/>
    <property type="match status" value="1"/>
</dbReference>
<proteinExistence type="predicted"/>
<evidence type="ECO:0000313" key="2">
    <source>
        <dbReference type="Proteomes" id="UP000688947"/>
    </source>
</evidence>
<dbReference type="OrthoDB" id="125583at2759"/>
<dbReference type="VEuPathDB" id="FungiDB:PC110_g5903"/>
<reference evidence="1" key="1">
    <citation type="submission" date="2021-01" db="EMBL/GenBank/DDBJ databases">
        <title>Phytophthora aleatoria, a newly-described species from Pinus radiata is distinct from Phytophthora cactorum isolates based on comparative genomics.</title>
        <authorList>
            <person name="Mcdougal R."/>
            <person name="Panda P."/>
            <person name="Williams N."/>
            <person name="Studholme D.J."/>
        </authorList>
    </citation>
    <scope>NUCLEOTIDE SEQUENCE</scope>
    <source>
        <strain evidence="1">NZFS 3830</strain>
    </source>
</reference>
<evidence type="ECO:0000313" key="1">
    <source>
        <dbReference type="EMBL" id="KAG6959105.1"/>
    </source>
</evidence>
<gene>
    <name evidence="1" type="ORF">JG687_00008992</name>
</gene>
<name>A0A8T1UB74_9STRA</name>
<dbReference type="EMBL" id="JAENGZ010000451">
    <property type="protein sequence ID" value="KAG6959105.1"/>
    <property type="molecule type" value="Genomic_DNA"/>
</dbReference>
<dbReference type="Proteomes" id="UP000688947">
    <property type="component" value="Unassembled WGS sequence"/>
</dbReference>
<dbReference type="AlphaFoldDB" id="A0A8T1UB74"/>
<accession>A0A8T1UB74</accession>
<comment type="caution">
    <text evidence="1">The sequence shown here is derived from an EMBL/GenBank/DDBJ whole genome shotgun (WGS) entry which is preliminary data.</text>
</comment>
<protein>
    <submittedName>
        <fullName evidence="1">Uncharacterized protein</fullName>
    </submittedName>
</protein>
<dbReference type="InterPro" id="IPR052579">
    <property type="entry name" value="Zinc_finger_SWIM"/>
</dbReference>
<sequence>MKNWDSMKERWALYAQSDVPHLGNHTTNKSWGHINEILKPDMVLDECVDALVFLQAIVEMEYAKNFTDVGHMHCGSADQELEKLAREVSPHTYRLVEEQYWISKDSKTHYEMEKKIIHACLC</sequence>
<organism evidence="1 2">
    <name type="scientific">Phytophthora cactorum</name>
    <dbReference type="NCBI Taxonomy" id="29920"/>
    <lineage>
        <taxon>Eukaryota</taxon>
        <taxon>Sar</taxon>
        <taxon>Stramenopiles</taxon>
        <taxon>Oomycota</taxon>
        <taxon>Peronosporomycetes</taxon>
        <taxon>Peronosporales</taxon>
        <taxon>Peronosporaceae</taxon>
        <taxon>Phytophthora</taxon>
    </lineage>
</organism>